<gene>
    <name evidence="3" type="ORF">QF035_004821</name>
</gene>
<evidence type="ECO:0000256" key="1">
    <source>
        <dbReference type="SAM" id="MobiDB-lite"/>
    </source>
</evidence>
<evidence type="ECO:0008006" key="5">
    <source>
        <dbReference type="Google" id="ProtNLM"/>
    </source>
</evidence>
<protein>
    <recommendedName>
        <fullName evidence="5">Integral membrane protein</fullName>
    </recommendedName>
</protein>
<comment type="caution">
    <text evidence="3">The sequence shown here is derived from an EMBL/GenBank/DDBJ whole genome shotgun (WGS) entry which is preliminary data.</text>
</comment>
<keyword evidence="2" id="KW-1133">Transmembrane helix</keyword>
<feature type="compositionally biased region" description="Pro residues" evidence="1">
    <location>
        <begin position="149"/>
        <end position="159"/>
    </location>
</feature>
<sequence length="182" mass="19964">MTGFFTWIRDQRVRLSERFALPEQGPARQPGDDPDTDDVEVPPPALLGPPPLTGRPPTWRDLIRDVLYVDAAQINFRRTSLWLVFLLPVAAIVVWVVAMLLSALTRAVDPDAATPSILQLVWSIVGLSGLTGGFWTWLRIRARRQEQLPNPPPIDPAPTDPAAGTGRQEPGPQGAETGEPQP</sequence>
<feature type="region of interest" description="Disordered" evidence="1">
    <location>
        <begin position="19"/>
        <end position="53"/>
    </location>
</feature>
<evidence type="ECO:0000256" key="2">
    <source>
        <dbReference type="SAM" id="Phobius"/>
    </source>
</evidence>
<proteinExistence type="predicted"/>
<name>A0ABU0SUL6_9ACTN</name>
<keyword evidence="4" id="KW-1185">Reference proteome</keyword>
<dbReference type="Proteomes" id="UP001230328">
    <property type="component" value="Unassembled WGS sequence"/>
</dbReference>
<dbReference type="EMBL" id="JAUSZI010000002">
    <property type="protein sequence ID" value="MDQ1027239.1"/>
    <property type="molecule type" value="Genomic_DNA"/>
</dbReference>
<evidence type="ECO:0000313" key="4">
    <source>
        <dbReference type="Proteomes" id="UP001230328"/>
    </source>
</evidence>
<reference evidence="3 4" key="1">
    <citation type="submission" date="2023-07" db="EMBL/GenBank/DDBJ databases">
        <title>Comparative genomics of wheat-associated soil bacteria to identify genetic determinants of phenazine resistance.</title>
        <authorList>
            <person name="Mouncey N."/>
        </authorList>
    </citation>
    <scope>NUCLEOTIDE SEQUENCE [LARGE SCALE GENOMIC DNA]</scope>
    <source>
        <strain evidence="3 4">V2I4</strain>
    </source>
</reference>
<evidence type="ECO:0000313" key="3">
    <source>
        <dbReference type="EMBL" id="MDQ1027239.1"/>
    </source>
</evidence>
<feature type="transmembrane region" description="Helical" evidence="2">
    <location>
        <begin position="81"/>
        <end position="104"/>
    </location>
</feature>
<dbReference type="RefSeq" id="WP_307522582.1">
    <property type="nucleotide sequence ID" value="NZ_JAUSZI010000002.1"/>
</dbReference>
<keyword evidence="2" id="KW-0812">Transmembrane</keyword>
<accession>A0ABU0SUL6</accession>
<feature type="transmembrane region" description="Helical" evidence="2">
    <location>
        <begin position="116"/>
        <end position="138"/>
    </location>
</feature>
<keyword evidence="2" id="KW-0472">Membrane</keyword>
<feature type="region of interest" description="Disordered" evidence="1">
    <location>
        <begin position="146"/>
        <end position="182"/>
    </location>
</feature>
<organism evidence="3 4">
    <name type="scientific">Streptomyces umbrinus</name>
    <dbReference type="NCBI Taxonomy" id="67370"/>
    <lineage>
        <taxon>Bacteria</taxon>
        <taxon>Bacillati</taxon>
        <taxon>Actinomycetota</taxon>
        <taxon>Actinomycetes</taxon>
        <taxon>Kitasatosporales</taxon>
        <taxon>Streptomycetaceae</taxon>
        <taxon>Streptomyces</taxon>
        <taxon>Streptomyces phaeochromogenes group</taxon>
    </lineage>
</organism>
<feature type="compositionally biased region" description="Pro residues" evidence="1">
    <location>
        <begin position="41"/>
        <end position="53"/>
    </location>
</feature>